<reference evidence="2 3" key="1">
    <citation type="submission" date="2019-06" db="EMBL/GenBank/DDBJ databases">
        <title>Nitrosomonas stercoris KYUHI-S whole genome shotgun sequence.</title>
        <authorList>
            <person name="Nakagawa T."/>
            <person name="Tsuchiya Y."/>
            <person name="Takahashi R."/>
        </authorList>
    </citation>
    <scope>NUCLEOTIDE SEQUENCE [LARGE SCALE GENOMIC DNA]</scope>
    <source>
        <strain evidence="2 3">KYUHI-S</strain>
    </source>
</reference>
<evidence type="ECO:0000313" key="3">
    <source>
        <dbReference type="Proteomes" id="UP000316473"/>
    </source>
</evidence>
<proteinExistence type="predicted"/>
<keyword evidence="1" id="KW-1133">Transmembrane helix</keyword>
<dbReference type="KEGG" id="nst:Nstercoris_02198"/>
<organism evidence="2 3">
    <name type="scientific">Nitrosomonas stercoris</name>
    <dbReference type="NCBI Taxonomy" id="1444684"/>
    <lineage>
        <taxon>Bacteria</taxon>
        <taxon>Pseudomonadati</taxon>
        <taxon>Pseudomonadota</taxon>
        <taxon>Betaproteobacteria</taxon>
        <taxon>Nitrosomonadales</taxon>
        <taxon>Nitrosomonadaceae</taxon>
        <taxon>Nitrosomonas</taxon>
    </lineage>
</organism>
<accession>A0A4Y1YQ84</accession>
<dbReference type="AlphaFoldDB" id="A0A4Y1YQ84"/>
<gene>
    <name evidence="2" type="ORF">Nstercoris_02198</name>
</gene>
<evidence type="ECO:0000256" key="1">
    <source>
        <dbReference type="SAM" id="Phobius"/>
    </source>
</evidence>
<keyword evidence="3" id="KW-1185">Reference proteome</keyword>
<keyword evidence="1" id="KW-0472">Membrane</keyword>
<sequence length="221" mass="25540">MRRKRWYFPYSMVVPSLLAAVLFIPFGMNLLGHALYGERYFPPLIKMKLPADSSAISLPEEINRSVPFEMVLHVDTKELAQRMNDIANESLPGMAPQGVHGQVFPEMRAELTGSTFTIDPPEPQAQLFSNRDETHWSWTVTPEREGHRQLSVQLYLQTTETTAEQPKVVNLAEIQVFVKKGVLSWLWTYGIWVGTFILLVAGWWWVKRPLGKYKHRYKSHK</sequence>
<protein>
    <submittedName>
        <fullName evidence="2">Uncharacterized protein</fullName>
    </submittedName>
</protein>
<dbReference type="Proteomes" id="UP000316473">
    <property type="component" value="Chromosome"/>
</dbReference>
<dbReference type="EMBL" id="AP019755">
    <property type="protein sequence ID" value="BBL35919.1"/>
    <property type="molecule type" value="Genomic_DNA"/>
</dbReference>
<name>A0A4Y1YQ84_9PROT</name>
<keyword evidence="1" id="KW-0812">Transmembrane</keyword>
<evidence type="ECO:0000313" key="2">
    <source>
        <dbReference type="EMBL" id="BBL35919.1"/>
    </source>
</evidence>
<feature type="transmembrane region" description="Helical" evidence="1">
    <location>
        <begin position="185"/>
        <end position="206"/>
    </location>
</feature>